<keyword evidence="4" id="KW-1185">Reference proteome</keyword>
<dbReference type="Pfam" id="PF20066">
    <property type="entry name" value="Glyoxalase_8"/>
    <property type="match status" value="1"/>
</dbReference>
<evidence type="ECO:0000313" key="3">
    <source>
        <dbReference type="EMBL" id="BDZ48721.1"/>
    </source>
</evidence>
<dbReference type="Proteomes" id="UP001321486">
    <property type="component" value="Chromosome"/>
</dbReference>
<dbReference type="EMBL" id="AP027732">
    <property type="protein sequence ID" value="BDZ48721.1"/>
    <property type="molecule type" value="Genomic_DNA"/>
</dbReference>
<dbReference type="Pfam" id="PF19581">
    <property type="entry name" value="Glyoxalase_7"/>
    <property type="match status" value="1"/>
</dbReference>
<accession>A0ABN6XYH5</accession>
<protein>
    <submittedName>
        <fullName evidence="3">Glyoxalase</fullName>
    </submittedName>
</protein>
<evidence type="ECO:0000259" key="2">
    <source>
        <dbReference type="Pfam" id="PF20066"/>
    </source>
</evidence>
<dbReference type="InterPro" id="IPR029068">
    <property type="entry name" value="Glyas_Bleomycin-R_OHBP_Dase"/>
</dbReference>
<organism evidence="3 4">
    <name type="scientific">Frondihabitans sucicola</name>
    <dbReference type="NCBI Taxonomy" id="1268041"/>
    <lineage>
        <taxon>Bacteria</taxon>
        <taxon>Bacillati</taxon>
        <taxon>Actinomycetota</taxon>
        <taxon>Actinomycetes</taxon>
        <taxon>Micrococcales</taxon>
        <taxon>Microbacteriaceae</taxon>
        <taxon>Frondihabitans</taxon>
    </lineage>
</organism>
<feature type="domain" description="Glyoxalase-related protein" evidence="2">
    <location>
        <begin position="19"/>
        <end position="71"/>
    </location>
</feature>
<dbReference type="Gene3D" id="3.10.180.10">
    <property type="entry name" value="2,3-Dihydroxybiphenyl 1,2-Dioxygenase, domain 1"/>
    <property type="match status" value="1"/>
</dbReference>
<dbReference type="InterPro" id="IPR000335">
    <property type="entry name" value="Bleomycin-R"/>
</dbReference>
<reference evidence="4" key="1">
    <citation type="journal article" date="2019" name="Int. J. Syst. Evol. Microbiol.">
        <title>The Global Catalogue of Microorganisms (GCM) 10K type strain sequencing project: providing services to taxonomists for standard genome sequencing and annotation.</title>
        <authorList>
            <consortium name="The Broad Institute Genomics Platform"/>
            <consortium name="The Broad Institute Genome Sequencing Center for Infectious Disease"/>
            <person name="Wu L."/>
            <person name="Ma J."/>
        </authorList>
    </citation>
    <scope>NUCLEOTIDE SEQUENCE [LARGE SCALE GENOMIC DNA]</scope>
    <source>
        <strain evidence="4">NBRC 108728</strain>
    </source>
</reference>
<name>A0ABN6XYH5_9MICO</name>
<evidence type="ECO:0000256" key="1">
    <source>
        <dbReference type="ARBA" id="ARBA00023251"/>
    </source>
</evidence>
<gene>
    <name evidence="3" type="ORF">GCM10025867_09620</name>
</gene>
<proteinExistence type="predicted"/>
<dbReference type="SUPFAM" id="SSF54593">
    <property type="entry name" value="Glyoxalase/Bleomycin resistance protein/Dihydroxybiphenyl dioxygenase"/>
    <property type="match status" value="1"/>
</dbReference>
<keyword evidence="1" id="KW-0046">Antibiotic resistance</keyword>
<dbReference type="InterPro" id="IPR045517">
    <property type="entry name" value="Glyoxalase_8"/>
</dbReference>
<sequence length="186" mass="21245">MQALIFRHRRLQEILMPLTIDEAKRSARVLREDLQRRSHDISHGQALEIVAHQLGYADWNTAASRLDSQQHLDSQHRLDSQRPPDWGSPVPVIRIQDHATAYDFYVEYLGFAVQWEHRFEPELPLYARLARSGVVIDLSEHYGDGTPGSAVWIPVRDVEALHVELIGKRNAHSRPGVDRSAPGVRP</sequence>
<evidence type="ECO:0000313" key="4">
    <source>
        <dbReference type="Proteomes" id="UP001321486"/>
    </source>
</evidence>